<sequence>MKILNNNISPDDENNKPRTPTDSNKRISGNTRGVAMSFGFKRRPTTAPSIASNASAARRLANADIIDRNGNEHTDTDALTSHVAPTGRSTPRLAPPKKEANATRVSRFGFR</sequence>
<evidence type="ECO:0000256" key="1">
    <source>
        <dbReference type="SAM" id="MobiDB-lite"/>
    </source>
</evidence>
<feature type="compositionally biased region" description="Polar residues" evidence="1">
    <location>
        <begin position="17"/>
        <end position="31"/>
    </location>
</feature>
<evidence type="ECO:0000313" key="2">
    <source>
        <dbReference type="EMBL" id="KAJ8971994.1"/>
    </source>
</evidence>
<feature type="region of interest" description="Disordered" evidence="1">
    <location>
        <begin position="1"/>
        <end position="51"/>
    </location>
</feature>
<accession>A0AAV8ZU36</accession>
<dbReference type="AlphaFoldDB" id="A0AAV8ZU36"/>
<dbReference type="EMBL" id="JANEYF010000134">
    <property type="protein sequence ID" value="KAJ8971994.1"/>
    <property type="molecule type" value="Genomic_DNA"/>
</dbReference>
<gene>
    <name evidence="2" type="ORF">NQ314_000440</name>
</gene>
<dbReference type="Proteomes" id="UP001162156">
    <property type="component" value="Unassembled WGS sequence"/>
</dbReference>
<name>A0AAV8ZU36_9CUCU</name>
<reference evidence="2" key="1">
    <citation type="journal article" date="2023" name="Insect Mol. Biol.">
        <title>Genome sequencing provides insights into the evolution of gene families encoding plant cell wall-degrading enzymes in longhorned beetles.</title>
        <authorList>
            <person name="Shin N.R."/>
            <person name="Okamura Y."/>
            <person name="Kirsch R."/>
            <person name="Pauchet Y."/>
        </authorList>
    </citation>
    <scope>NUCLEOTIDE SEQUENCE</scope>
    <source>
        <strain evidence="2">RBIC_L_NR</strain>
    </source>
</reference>
<comment type="caution">
    <text evidence="2">The sequence shown here is derived from an EMBL/GenBank/DDBJ whole genome shotgun (WGS) entry which is preliminary data.</text>
</comment>
<keyword evidence="3" id="KW-1185">Reference proteome</keyword>
<proteinExistence type="predicted"/>
<feature type="region of interest" description="Disordered" evidence="1">
    <location>
        <begin position="66"/>
        <end position="111"/>
    </location>
</feature>
<protein>
    <submittedName>
        <fullName evidence="2">Uncharacterized protein</fullName>
    </submittedName>
</protein>
<feature type="compositionally biased region" description="Basic and acidic residues" evidence="1">
    <location>
        <begin position="66"/>
        <end position="76"/>
    </location>
</feature>
<evidence type="ECO:0000313" key="3">
    <source>
        <dbReference type="Proteomes" id="UP001162156"/>
    </source>
</evidence>
<organism evidence="2 3">
    <name type="scientific">Rhamnusium bicolor</name>
    <dbReference type="NCBI Taxonomy" id="1586634"/>
    <lineage>
        <taxon>Eukaryota</taxon>
        <taxon>Metazoa</taxon>
        <taxon>Ecdysozoa</taxon>
        <taxon>Arthropoda</taxon>
        <taxon>Hexapoda</taxon>
        <taxon>Insecta</taxon>
        <taxon>Pterygota</taxon>
        <taxon>Neoptera</taxon>
        <taxon>Endopterygota</taxon>
        <taxon>Coleoptera</taxon>
        <taxon>Polyphaga</taxon>
        <taxon>Cucujiformia</taxon>
        <taxon>Chrysomeloidea</taxon>
        <taxon>Cerambycidae</taxon>
        <taxon>Lepturinae</taxon>
        <taxon>Rhagiini</taxon>
        <taxon>Rhamnusium</taxon>
    </lineage>
</organism>